<dbReference type="RefSeq" id="XP_020069115.1">
    <property type="nucleotide sequence ID" value="XM_020216566.1"/>
</dbReference>
<keyword evidence="4 5" id="KW-0472">Membrane</keyword>
<sequence>MNVANHVIELQKLYQNSTKPLWMRHPRSKFYIYPFWALFWSVTAVNVFYLGRAVCGIKDKK</sequence>
<dbReference type="Pfam" id="PF02238">
    <property type="entry name" value="COX7a"/>
    <property type="match status" value="1"/>
</dbReference>
<reference evidence="6 7" key="1">
    <citation type="journal article" date="2016" name="Proc. Natl. Acad. Sci. U.S.A.">
        <title>Comparative genomics of biotechnologically important yeasts.</title>
        <authorList>
            <person name="Riley R."/>
            <person name="Haridas S."/>
            <person name="Wolfe K.H."/>
            <person name="Lopes M.R."/>
            <person name="Hittinger C.T."/>
            <person name="Goeker M."/>
            <person name="Salamov A.A."/>
            <person name="Wisecaver J.H."/>
            <person name="Long T.M."/>
            <person name="Calvey C.H."/>
            <person name="Aerts A.L."/>
            <person name="Barry K.W."/>
            <person name="Choi C."/>
            <person name="Clum A."/>
            <person name="Coughlan A.Y."/>
            <person name="Deshpande S."/>
            <person name="Douglass A.P."/>
            <person name="Hanson S.J."/>
            <person name="Klenk H.-P."/>
            <person name="LaButti K.M."/>
            <person name="Lapidus A."/>
            <person name="Lindquist E.A."/>
            <person name="Lipzen A.M."/>
            <person name="Meier-Kolthoff J.P."/>
            <person name="Ohm R.A."/>
            <person name="Otillar R.P."/>
            <person name="Pangilinan J.L."/>
            <person name="Peng Y."/>
            <person name="Rokas A."/>
            <person name="Rosa C.A."/>
            <person name="Scheuner C."/>
            <person name="Sibirny A.A."/>
            <person name="Slot J.C."/>
            <person name="Stielow J.B."/>
            <person name="Sun H."/>
            <person name="Kurtzman C.P."/>
            <person name="Blackwell M."/>
            <person name="Grigoriev I.V."/>
            <person name="Jeffries T.W."/>
        </authorList>
    </citation>
    <scope>NUCLEOTIDE SEQUENCE [LARGE SCALE GENOMIC DNA]</scope>
    <source>
        <strain evidence="7">ATCC 18201 / CBS 1600 / BCRC 20928 / JCM 3617 / NBRC 0987 / NRRL Y-1542</strain>
    </source>
</reference>
<dbReference type="STRING" id="983966.A0A1E4RXV3"/>
<dbReference type="GO" id="GO:0005743">
    <property type="term" value="C:mitochondrial inner membrane"/>
    <property type="evidence" value="ECO:0007669"/>
    <property type="project" value="UniProtKB-SubCell"/>
</dbReference>
<gene>
    <name evidence="6" type="ORF">CYBJADRAFT_174344</name>
</gene>
<evidence type="ECO:0000256" key="4">
    <source>
        <dbReference type="ARBA" id="ARBA00023136"/>
    </source>
</evidence>
<evidence type="ECO:0000256" key="3">
    <source>
        <dbReference type="ARBA" id="ARBA00023128"/>
    </source>
</evidence>
<organism evidence="6 7">
    <name type="scientific">Cyberlindnera jadinii (strain ATCC 18201 / CBS 1600 / BCRC 20928 / JCM 3617 / NBRC 0987 / NRRL Y-1542)</name>
    <name type="common">Torula yeast</name>
    <name type="synonym">Candida utilis</name>
    <dbReference type="NCBI Taxonomy" id="983966"/>
    <lineage>
        <taxon>Eukaryota</taxon>
        <taxon>Fungi</taxon>
        <taxon>Dikarya</taxon>
        <taxon>Ascomycota</taxon>
        <taxon>Saccharomycotina</taxon>
        <taxon>Saccharomycetes</taxon>
        <taxon>Phaffomycetales</taxon>
        <taxon>Phaffomycetaceae</taxon>
        <taxon>Cyberlindnera</taxon>
    </lineage>
</organism>
<feature type="transmembrane region" description="Helical" evidence="5">
    <location>
        <begin position="30"/>
        <end position="51"/>
    </location>
</feature>
<dbReference type="OMA" id="WWRHPRS"/>
<accession>A0A1E4RXV3</accession>
<comment type="subcellular location">
    <subcellularLocation>
        <location evidence="1">Mitochondrion inner membrane</location>
    </subcellularLocation>
</comment>
<dbReference type="InterPro" id="IPR039297">
    <property type="entry name" value="COX7a"/>
</dbReference>
<evidence type="ECO:0000256" key="2">
    <source>
        <dbReference type="ARBA" id="ARBA00022792"/>
    </source>
</evidence>
<protein>
    <submittedName>
        <fullName evidence="6">Uncharacterized protein</fullName>
    </submittedName>
</protein>
<keyword evidence="5" id="KW-0812">Transmembrane</keyword>
<keyword evidence="2" id="KW-0999">Mitochondrion inner membrane</keyword>
<dbReference type="EMBL" id="KV453936">
    <property type="protein sequence ID" value="ODV72076.1"/>
    <property type="molecule type" value="Genomic_DNA"/>
</dbReference>
<keyword evidence="3" id="KW-0496">Mitochondrion</keyword>
<evidence type="ECO:0000256" key="1">
    <source>
        <dbReference type="ARBA" id="ARBA00004273"/>
    </source>
</evidence>
<dbReference type="OrthoDB" id="5511599at2759"/>
<evidence type="ECO:0000313" key="7">
    <source>
        <dbReference type="Proteomes" id="UP000094389"/>
    </source>
</evidence>
<keyword evidence="7" id="KW-1185">Reference proteome</keyword>
<proteinExistence type="predicted"/>
<dbReference type="AlphaFoldDB" id="A0A1E4RXV3"/>
<name>A0A1E4RXV3_CYBJN</name>
<dbReference type="Proteomes" id="UP000094389">
    <property type="component" value="Unassembled WGS sequence"/>
</dbReference>
<keyword evidence="5" id="KW-1133">Transmembrane helix</keyword>
<dbReference type="GeneID" id="30990962"/>
<evidence type="ECO:0000256" key="5">
    <source>
        <dbReference type="SAM" id="Phobius"/>
    </source>
</evidence>
<evidence type="ECO:0000313" key="6">
    <source>
        <dbReference type="EMBL" id="ODV72076.1"/>
    </source>
</evidence>